<dbReference type="Proteomes" id="UP001066276">
    <property type="component" value="Chromosome 4_2"/>
</dbReference>
<gene>
    <name evidence="1" type="ORF">NDU88_007628</name>
</gene>
<evidence type="ECO:0000313" key="1">
    <source>
        <dbReference type="EMBL" id="KAJ1167235.1"/>
    </source>
</evidence>
<protein>
    <submittedName>
        <fullName evidence="1">Uncharacterized protein</fullName>
    </submittedName>
</protein>
<organism evidence="1 2">
    <name type="scientific">Pleurodeles waltl</name>
    <name type="common">Iberian ribbed newt</name>
    <dbReference type="NCBI Taxonomy" id="8319"/>
    <lineage>
        <taxon>Eukaryota</taxon>
        <taxon>Metazoa</taxon>
        <taxon>Chordata</taxon>
        <taxon>Craniata</taxon>
        <taxon>Vertebrata</taxon>
        <taxon>Euteleostomi</taxon>
        <taxon>Amphibia</taxon>
        <taxon>Batrachia</taxon>
        <taxon>Caudata</taxon>
        <taxon>Salamandroidea</taxon>
        <taxon>Salamandridae</taxon>
        <taxon>Pleurodelinae</taxon>
        <taxon>Pleurodeles</taxon>
    </lineage>
</organism>
<comment type="caution">
    <text evidence="1">The sequence shown here is derived from an EMBL/GenBank/DDBJ whole genome shotgun (WGS) entry which is preliminary data.</text>
</comment>
<proteinExistence type="predicted"/>
<accession>A0AAV7STB3</accession>
<evidence type="ECO:0000313" key="2">
    <source>
        <dbReference type="Proteomes" id="UP001066276"/>
    </source>
</evidence>
<sequence length="151" mass="16398">MFTFNEGESEHLLKWPSNSRGLARKPSKQLGLCSNRQAELMLSIILKRFKTFAGVRDTRFRPGSVVTETDAVFSNSPSPAPSNEDVVNAVGNSIISNNNMLGSTPVNVDNITSDGLTLQLPWAQDAANVATVHGSGAHAHHLLEQTVYIRL</sequence>
<dbReference type="EMBL" id="JANPWB010000008">
    <property type="protein sequence ID" value="KAJ1167235.1"/>
    <property type="molecule type" value="Genomic_DNA"/>
</dbReference>
<name>A0AAV7STB3_PLEWA</name>
<keyword evidence="2" id="KW-1185">Reference proteome</keyword>
<reference evidence="1" key="1">
    <citation type="journal article" date="2022" name="bioRxiv">
        <title>Sequencing and chromosome-scale assembly of the giantPleurodeles waltlgenome.</title>
        <authorList>
            <person name="Brown T."/>
            <person name="Elewa A."/>
            <person name="Iarovenko S."/>
            <person name="Subramanian E."/>
            <person name="Araus A.J."/>
            <person name="Petzold A."/>
            <person name="Susuki M."/>
            <person name="Suzuki K.-i.T."/>
            <person name="Hayashi T."/>
            <person name="Toyoda A."/>
            <person name="Oliveira C."/>
            <person name="Osipova E."/>
            <person name="Leigh N.D."/>
            <person name="Simon A."/>
            <person name="Yun M.H."/>
        </authorList>
    </citation>
    <scope>NUCLEOTIDE SEQUENCE</scope>
    <source>
        <strain evidence="1">20211129_DDA</strain>
        <tissue evidence="1">Liver</tissue>
    </source>
</reference>
<dbReference type="AlphaFoldDB" id="A0AAV7STB3"/>